<feature type="transmembrane region" description="Helical" evidence="1">
    <location>
        <begin position="100"/>
        <end position="120"/>
    </location>
</feature>
<feature type="transmembrane region" description="Helical" evidence="1">
    <location>
        <begin position="140"/>
        <end position="161"/>
    </location>
</feature>
<dbReference type="AlphaFoldDB" id="A0A4R1F545"/>
<evidence type="ECO:0000256" key="1">
    <source>
        <dbReference type="SAM" id="Phobius"/>
    </source>
</evidence>
<feature type="transmembrane region" description="Helical" evidence="1">
    <location>
        <begin position="68"/>
        <end position="88"/>
    </location>
</feature>
<reference evidence="2 3" key="1">
    <citation type="submission" date="2019-03" db="EMBL/GenBank/DDBJ databases">
        <title>Genomic Encyclopedia of Type Strains, Phase IV (KMG-IV): sequencing the most valuable type-strain genomes for metagenomic binning, comparative biology and taxonomic classification.</title>
        <authorList>
            <person name="Goeker M."/>
        </authorList>
    </citation>
    <scope>NUCLEOTIDE SEQUENCE [LARGE SCALE GENOMIC DNA]</scope>
    <source>
        <strain evidence="2 3">DSM 24830</strain>
    </source>
</reference>
<dbReference type="Pfam" id="PF05656">
    <property type="entry name" value="DUF805"/>
    <property type="match status" value="1"/>
</dbReference>
<dbReference type="GO" id="GO:0005886">
    <property type="term" value="C:plasma membrane"/>
    <property type="evidence" value="ECO:0007669"/>
    <property type="project" value="TreeGrafter"/>
</dbReference>
<keyword evidence="1" id="KW-1133">Transmembrane helix</keyword>
<gene>
    <name evidence="2" type="ORF">EV695_1377</name>
</gene>
<accession>A0A4R1F545</accession>
<feature type="transmembrane region" description="Helical" evidence="1">
    <location>
        <begin position="37"/>
        <end position="62"/>
    </location>
</feature>
<dbReference type="InterPro" id="IPR008523">
    <property type="entry name" value="DUF805"/>
</dbReference>
<name>A0A4R1F545_9GAMM</name>
<evidence type="ECO:0000313" key="3">
    <source>
        <dbReference type="Proteomes" id="UP000294887"/>
    </source>
</evidence>
<keyword evidence="1" id="KW-0812">Transmembrane</keyword>
<evidence type="ECO:0000313" key="2">
    <source>
        <dbReference type="EMBL" id="TCJ86878.1"/>
    </source>
</evidence>
<protein>
    <submittedName>
        <fullName evidence="2">Uncharacterized membrane protein YhaH (DUF805 family)</fullName>
    </submittedName>
</protein>
<dbReference type="PANTHER" id="PTHR34980:SF3">
    <property type="entry name" value="BLR8105 PROTEIN"/>
    <property type="match status" value="1"/>
</dbReference>
<keyword evidence="3" id="KW-1185">Reference proteome</keyword>
<dbReference type="Proteomes" id="UP000294887">
    <property type="component" value="Unassembled WGS sequence"/>
</dbReference>
<dbReference type="EMBL" id="SMFQ01000003">
    <property type="protein sequence ID" value="TCJ86878.1"/>
    <property type="molecule type" value="Genomic_DNA"/>
</dbReference>
<dbReference type="PANTHER" id="PTHR34980">
    <property type="entry name" value="INNER MEMBRANE PROTEIN-RELATED-RELATED"/>
    <property type="match status" value="1"/>
</dbReference>
<sequence length="176" mass="19772">MSRNSNTMNMQFENHTLQRYSEVDLFSTDGRIGSKRYFLYSVLLPFIIFWSLASIAGVLTYMGSAATLASYAILGVAIIAMLFILVRLTIQRCHDFNKSGWLAILAVVPFSNIIFALIPGTNGLNQYGEVPEPANKLTNILFYLLIAALTAMTAFLLYQLFNGDIINSAMQRWFTF</sequence>
<organism evidence="2 3">
    <name type="scientific">Cocleimonas flava</name>
    <dbReference type="NCBI Taxonomy" id="634765"/>
    <lineage>
        <taxon>Bacteria</taxon>
        <taxon>Pseudomonadati</taxon>
        <taxon>Pseudomonadota</taxon>
        <taxon>Gammaproteobacteria</taxon>
        <taxon>Thiotrichales</taxon>
        <taxon>Thiotrichaceae</taxon>
        <taxon>Cocleimonas</taxon>
    </lineage>
</organism>
<comment type="caution">
    <text evidence="2">The sequence shown here is derived from an EMBL/GenBank/DDBJ whole genome shotgun (WGS) entry which is preliminary data.</text>
</comment>
<keyword evidence="1" id="KW-0472">Membrane</keyword>
<proteinExistence type="predicted"/>